<dbReference type="EMBL" id="JAQGLA010000009">
    <property type="protein sequence ID" value="MDA3625541.1"/>
    <property type="molecule type" value="Genomic_DNA"/>
</dbReference>
<dbReference type="Proteomes" id="UP001210380">
    <property type="component" value="Unassembled WGS sequence"/>
</dbReference>
<protein>
    <submittedName>
        <fullName evidence="1">Uncharacterized protein</fullName>
    </submittedName>
</protein>
<keyword evidence="2" id="KW-1185">Reference proteome</keyword>
<evidence type="ECO:0000313" key="1">
    <source>
        <dbReference type="EMBL" id="MDA3625541.1"/>
    </source>
</evidence>
<accession>A0ABT4UV01</accession>
<reference evidence="1 2" key="1">
    <citation type="submission" date="2022-11" db="EMBL/GenBank/DDBJ databases">
        <title>Draft genome sequence of Saccharopolyspora sp. WRP15-2 isolated from rhizosphere soils of wild rice in Thailand.</title>
        <authorList>
            <person name="Duangmal K."/>
            <person name="Kammanee S."/>
            <person name="Muangham S."/>
        </authorList>
    </citation>
    <scope>NUCLEOTIDE SEQUENCE [LARGE SCALE GENOMIC DNA]</scope>
    <source>
        <strain evidence="1 2">WRP15-2</strain>
    </source>
</reference>
<dbReference type="RefSeq" id="WP_270948196.1">
    <property type="nucleotide sequence ID" value="NZ_JAQGLA010000009.1"/>
</dbReference>
<comment type="caution">
    <text evidence="1">The sequence shown here is derived from an EMBL/GenBank/DDBJ whole genome shotgun (WGS) entry which is preliminary data.</text>
</comment>
<gene>
    <name evidence="1" type="ORF">OU415_08840</name>
</gene>
<proteinExistence type="predicted"/>
<sequence>MADVALGVCWDATGEAAAVGEFEALCQTDCVVLTWVGLEAWLTGWLFVARVSTTCAAWASTCPATA</sequence>
<name>A0ABT4UV01_9PSEU</name>
<evidence type="ECO:0000313" key="2">
    <source>
        <dbReference type="Proteomes" id="UP001210380"/>
    </source>
</evidence>
<organism evidence="1 2">
    <name type="scientific">Saccharopolyspora oryzae</name>
    <dbReference type="NCBI Taxonomy" id="2997343"/>
    <lineage>
        <taxon>Bacteria</taxon>
        <taxon>Bacillati</taxon>
        <taxon>Actinomycetota</taxon>
        <taxon>Actinomycetes</taxon>
        <taxon>Pseudonocardiales</taxon>
        <taxon>Pseudonocardiaceae</taxon>
        <taxon>Saccharopolyspora</taxon>
    </lineage>
</organism>